<dbReference type="InterPro" id="IPR021109">
    <property type="entry name" value="Peptidase_aspartic_dom_sf"/>
</dbReference>
<dbReference type="InterPro" id="IPR001461">
    <property type="entry name" value="Aspartic_peptidase_A1"/>
</dbReference>
<evidence type="ECO:0000256" key="1">
    <source>
        <dbReference type="ARBA" id="ARBA00007447"/>
    </source>
</evidence>
<dbReference type="GO" id="GO:0006508">
    <property type="term" value="P:proteolysis"/>
    <property type="evidence" value="ECO:0007669"/>
    <property type="project" value="InterPro"/>
</dbReference>
<dbReference type="InterPro" id="IPR033121">
    <property type="entry name" value="PEPTIDASE_A1"/>
</dbReference>
<dbReference type="SUPFAM" id="SSF50630">
    <property type="entry name" value="Acid proteases"/>
    <property type="match status" value="1"/>
</dbReference>
<evidence type="ECO:0000313" key="3">
    <source>
        <dbReference type="Proteomes" id="UP000286415"/>
    </source>
</evidence>
<protein>
    <submittedName>
        <fullName evidence="2">Pepsin-3</fullName>
    </submittedName>
</protein>
<dbReference type="PROSITE" id="PS51767">
    <property type="entry name" value="PEPTIDASE_A1"/>
    <property type="match status" value="1"/>
</dbReference>
<reference evidence="2 3" key="2">
    <citation type="journal article" date="2021" name="Genomics">
        <title>High-quality reference genome for Clonorchis sinensis.</title>
        <authorList>
            <person name="Young N.D."/>
            <person name="Stroehlein A.J."/>
            <person name="Kinkar L."/>
            <person name="Wang T."/>
            <person name="Sohn W.M."/>
            <person name="Chang B.C.H."/>
            <person name="Kaur P."/>
            <person name="Weisz D."/>
            <person name="Dudchenko O."/>
            <person name="Aiden E.L."/>
            <person name="Korhonen P.K."/>
            <person name="Gasser R.B."/>
        </authorList>
    </citation>
    <scope>NUCLEOTIDE SEQUENCE [LARGE SCALE GENOMIC DNA]</scope>
    <source>
        <strain evidence="2">Cs-k2</strain>
    </source>
</reference>
<comment type="caution">
    <text evidence="2">The sequence shown here is derived from an EMBL/GenBank/DDBJ whole genome shotgun (WGS) entry which is preliminary data.</text>
</comment>
<dbReference type="PANTHER" id="PTHR47966:SF51">
    <property type="entry name" value="BETA-SITE APP-CLEAVING ENZYME, ISOFORM A-RELATED"/>
    <property type="match status" value="1"/>
</dbReference>
<dbReference type="OrthoDB" id="15189at2759"/>
<comment type="similarity">
    <text evidence="1">Belongs to the peptidase A1 family.</text>
</comment>
<dbReference type="Gene3D" id="2.40.70.10">
    <property type="entry name" value="Acid Proteases"/>
    <property type="match status" value="1"/>
</dbReference>
<dbReference type="PANTHER" id="PTHR47966">
    <property type="entry name" value="BETA-SITE APP-CLEAVING ENZYME, ISOFORM A-RELATED"/>
    <property type="match status" value="1"/>
</dbReference>
<organism evidence="2 3">
    <name type="scientific">Clonorchis sinensis</name>
    <name type="common">Chinese liver fluke</name>
    <dbReference type="NCBI Taxonomy" id="79923"/>
    <lineage>
        <taxon>Eukaryota</taxon>
        <taxon>Metazoa</taxon>
        <taxon>Spiralia</taxon>
        <taxon>Lophotrochozoa</taxon>
        <taxon>Platyhelminthes</taxon>
        <taxon>Trematoda</taxon>
        <taxon>Digenea</taxon>
        <taxon>Opisthorchiida</taxon>
        <taxon>Opisthorchiata</taxon>
        <taxon>Opisthorchiidae</taxon>
        <taxon>Clonorchis</taxon>
    </lineage>
</organism>
<dbReference type="Pfam" id="PF00026">
    <property type="entry name" value="Asp"/>
    <property type="match status" value="1"/>
</dbReference>
<name>A0A419PXQ9_CLOSI</name>
<dbReference type="GO" id="GO:0004190">
    <property type="term" value="F:aspartic-type endopeptidase activity"/>
    <property type="evidence" value="ECO:0007669"/>
    <property type="project" value="InterPro"/>
</dbReference>
<dbReference type="InParanoid" id="A0A419PXQ9"/>
<gene>
    <name evidence="2" type="ORF">CSKR_104903</name>
</gene>
<evidence type="ECO:0000313" key="2">
    <source>
        <dbReference type="EMBL" id="KAG5454545.1"/>
    </source>
</evidence>
<sequence length="142" mass="16329">MFKTYAMDEISIISRIEYGEKVLCHPCRVIVDTGSASSFGPRKSLKKVLASDGLQDIGHGVLYALPENVHRVQPIKITMRSRTFILNGEELVRFWSEKYIFALIIDLDPETKDWIFGISLLRFFHTIFDQQNSQVGFAERQC</sequence>
<keyword evidence="3" id="KW-1185">Reference proteome</keyword>
<reference evidence="2 3" key="1">
    <citation type="journal article" date="2018" name="Biotechnol. Adv.">
        <title>Improved genomic resources and new bioinformatic workflow for the carcinogenic parasite Clonorchis sinensis: Biotechnological implications.</title>
        <authorList>
            <person name="Wang D."/>
            <person name="Korhonen P.K."/>
            <person name="Gasser R.B."/>
            <person name="Young N.D."/>
        </authorList>
    </citation>
    <scope>NUCLEOTIDE SEQUENCE [LARGE SCALE GENOMIC DNA]</scope>
    <source>
        <strain evidence="2">Cs-k2</strain>
    </source>
</reference>
<dbReference type="EMBL" id="NIRI02000005">
    <property type="protein sequence ID" value="KAG5454545.1"/>
    <property type="molecule type" value="Genomic_DNA"/>
</dbReference>
<dbReference type="Proteomes" id="UP000286415">
    <property type="component" value="Unassembled WGS sequence"/>
</dbReference>
<accession>A0A419PXQ9</accession>
<dbReference type="AlphaFoldDB" id="A0A419PXQ9"/>
<proteinExistence type="inferred from homology"/>